<dbReference type="AlphaFoldDB" id="A0A2K8N5C3"/>
<accession>A0A2K8N5C3</accession>
<sequence length="99" mass="11507">MQYTSFGLGRMAVILRNEHWPVNRKAVQRHMREMGIAGITPGPNPSQRSQAHRVYPYLLRGMKIESKSSNGHRHHIYPDGQWLDVLVAVLDWYTRRGQV</sequence>
<dbReference type="InterPro" id="IPR025948">
    <property type="entry name" value="HTH-like_dom"/>
</dbReference>
<proteinExistence type="predicted"/>
<evidence type="ECO:0000313" key="2">
    <source>
        <dbReference type="EMBL" id="ATY84528.1"/>
    </source>
</evidence>
<keyword evidence="3" id="KW-1185">Reference proteome</keyword>
<gene>
    <name evidence="2" type="ORF">CVV65_05800</name>
</gene>
<dbReference type="KEGG" id="kyr:CVV65_05800"/>
<feature type="domain" description="HTH-like" evidence="1">
    <location>
        <begin position="6"/>
        <end position="42"/>
    </location>
</feature>
<organism evidence="2 3">
    <name type="scientific">Kyrpidia spormannii</name>
    <dbReference type="NCBI Taxonomy" id="2055160"/>
    <lineage>
        <taxon>Bacteria</taxon>
        <taxon>Bacillati</taxon>
        <taxon>Bacillota</taxon>
        <taxon>Bacilli</taxon>
        <taxon>Bacillales</taxon>
        <taxon>Alicyclobacillaceae</taxon>
        <taxon>Kyrpidia</taxon>
    </lineage>
</organism>
<evidence type="ECO:0000259" key="1">
    <source>
        <dbReference type="Pfam" id="PF13276"/>
    </source>
</evidence>
<reference evidence="3" key="1">
    <citation type="submission" date="2017-11" db="EMBL/GenBank/DDBJ databases">
        <title>Complete Genome Sequence of Kyrpidia sp. Strain EA-1, a thermophilic, hydrogen-oxidizing Bacterium, isolated from the Azores.</title>
        <authorList>
            <person name="Reiner J.E."/>
            <person name="Lapp C.J."/>
            <person name="Bunk B."/>
            <person name="Gescher J."/>
        </authorList>
    </citation>
    <scope>NUCLEOTIDE SEQUENCE [LARGE SCALE GENOMIC DNA]</scope>
    <source>
        <strain evidence="3">EA-1</strain>
    </source>
</reference>
<dbReference type="RefSeq" id="WP_100667347.1">
    <property type="nucleotide sequence ID" value="NZ_CP024955.1"/>
</dbReference>
<dbReference type="Proteomes" id="UP000231932">
    <property type="component" value="Chromosome"/>
</dbReference>
<dbReference type="Pfam" id="PF13276">
    <property type="entry name" value="HTH_21"/>
    <property type="match status" value="1"/>
</dbReference>
<protein>
    <recommendedName>
        <fullName evidence="1">HTH-like domain-containing protein</fullName>
    </recommendedName>
</protein>
<evidence type="ECO:0000313" key="3">
    <source>
        <dbReference type="Proteomes" id="UP000231932"/>
    </source>
</evidence>
<name>A0A2K8N5C3_9BACL</name>
<dbReference type="EMBL" id="CP024955">
    <property type="protein sequence ID" value="ATY84528.1"/>
    <property type="molecule type" value="Genomic_DNA"/>
</dbReference>